<sequence>MLRALSAVLWQATFTHSHNEIIHLDQMHCSLFARSPRLDGCDPERMRAEIRDYFHTTFDRYEQLFETLACEEAYYKKPIPLRHPLIFYLGHSATFFINKLLLVGLISVRIHPQFESLFSVGVDEMSWDDLSDTHYDWPRVAELRDYRDQVRAGGPGDSRRPADPANRLG</sequence>
<dbReference type="InterPro" id="IPR051043">
    <property type="entry name" value="Sulfatase_Mod_Factor_Kinase"/>
</dbReference>
<feature type="region of interest" description="Disordered" evidence="1">
    <location>
        <begin position="149"/>
        <end position="169"/>
    </location>
</feature>
<dbReference type="EMBL" id="BKAD01000014">
    <property type="protein sequence ID" value="GEP30437.1"/>
    <property type="molecule type" value="Genomic_DNA"/>
</dbReference>
<gene>
    <name evidence="3" type="ORF">TPL01_15750</name>
</gene>
<organism evidence="3 4">
    <name type="scientific">Sulfuriferula plumbiphila</name>
    <dbReference type="NCBI Taxonomy" id="171865"/>
    <lineage>
        <taxon>Bacteria</taxon>
        <taxon>Pseudomonadati</taxon>
        <taxon>Pseudomonadota</taxon>
        <taxon>Betaproteobacteria</taxon>
        <taxon>Nitrosomonadales</taxon>
        <taxon>Sulfuricellaceae</taxon>
        <taxon>Sulfuriferula</taxon>
    </lineage>
</organism>
<feature type="domain" description="DinB-like" evidence="2">
    <location>
        <begin position="54"/>
        <end position="152"/>
    </location>
</feature>
<evidence type="ECO:0000256" key="1">
    <source>
        <dbReference type="SAM" id="MobiDB-lite"/>
    </source>
</evidence>
<protein>
    <recommendedName>
        <fullName evidence="2">DinB-like domain-containing protein</fullName>
    </recommendedName>
</protein>
<dbReference type="PANTHER" id="PTHR23150:SF26">
    <property type="entry name" value="GENERIC METHYLTRANSFERASE"/>
    <property type="match status" value="1"/>
</dbReference>
<comment type="caution">
    <text evidence="3">The sequence shown here is derived from an EMBL/GenBank/DDBJ whole genome shotgun (WGS) entry which is preliminary data.</text>
</comment>
<reference evidence="3 4" key="1">
    <citation type="submission" date="2019-07" db="EMBL/GenBank/DDBJ databases">
        <title>Whole genome shotgun sequence of Thiobacillus plumbophilus NBRC 107929.</title>
        <authorList>
            <person name="Hosoyama A."/>
            <person name="Uohara A."/>
            <person name="Ohji S."/>
            <person name="Ichikawa N."/>
        </authorList>
    </citation>
    <scope>NUCLEOTIDE SEQUENCE [LARGE SCALE GENOMIC DNA]</scope>
    <source>
        <strain evidence="3 4">NBRC 107929</strain>
    </source>
</reference>
<keyword evidence="4" id="KW-1185">Reference proteome</keyword>
<proteinExistence type="predicted"/>
<accession>A0A512L7J8</accession>
<dbReference type="Proteomes" id="UP000321337">
    <property type="component" value="Unassembled WGS sequence"/>
</dbReference>
<evidence type="ECO:0000313" key="4">
    <source>
        <dbReference type="Proteomes" id="UP000321337"/>
    </source>
</evidence>
<dbReference type="InterPro" id="IPR024775">
    <property type="entry name" value="DinB-like"/>
</dbReference>
<name>A0A512L7J8_9PROT</name>
<evidence type="ECO:0000313" key="3">
    <source>
        <dbReference type="EMBL" id="GEP30437.1"/>
    </source>
</evidence>
<evidence type="ECO:0000259" key="2">
    <source>
        <dbReference type="Pfam" id="PF12867"/>
    </source>
</evidence>
<dbReference type="GO" id="GO:0120147">
    <property type="term" value="F:formylglycine-generating oxidase activity"/>
    <property type="evidence" value="ECO:0007669"/>
    <property type="project" value="TreeGrafter"/>
</dbReference>
<dbReference type="PANTHER" id="PTHR23150">
    <property type="entry name" value="SULFATASE MODIFYING FACTOR 1, 2"/>
    <property type="match status" value="1"/>
</dbReference>
<dbReference type="AlphaFoldDB" id="A0A512L7J8"/>
<dbReference type="Pfam" id="PF12867">
    <property type="entry name" value="DinB_2"/>
    <property type="match status" value="1"/>
</dbReference>